<sequence length="231" mass="26564">MKILSFENLLDGVFIERRNRFLGIVQMGNRYVEVAVRDSGRLEELLFKGNKVKIIPSKKSGRKTEYDLLSAYSDAGFVLVNSSLHRDIFQRILDEGLLFSGDKVISKPEVKVRGSRLDFFVEVGDRKIWIETKGCTLARNRIALFPDAPTLRGKRHVEELIELKREGYESMIVFLVFRSDAEVFLPNFETDPEFSHAFISAIKEGIKVFCPVFGFKGDSLYYLRNIPMVRI</sequence>
<dbReference type="Gene3D" id="2.40.50.580">
    <property type="match status" value="1"/>
</dbReference>
<dbReference type="Pfam" id="PF17746">
    <property type="entry name" value="SfsA_N"/>
    <property type="match status" value="1"/>
</dbReference>
<comment type="caution">
    <text evidence="4">The sequence shown here is derived from an EMBL/GenBank/DDBJ whole genome shotgun (WGS) entry which is preliminary data.</text>
</comment>
<feature type="domain" description="Sugar fermentation stimulation protein C-terminal" evidence="2">
    <location>
        <begin position="84"/>
        <end position="210"/>
    </location>
</feature>
<organism evidence="4">
    <name type="scientific">candidate division WOR-3 bacterium</name>
    <dbReference type="NCBI Taxonomy" id="2052148"/>
    <lineage>
        <taxon>Bacteria</taxon>
        <taxon>Bacteria division WOR-3</taxon>
    </lineage>
</organism>
<feature type="domain" description="SfsA N-terminal OB" evidence="3">
    <location>
        <begin position="15"/>
        <end position="80"/>
    </location>
</feature>
<dbReference type="Pfam" id="PF03749">
    <property type="entry name" value="SfsA"/>
    <property type="match status" value="1"/>
</dbReference>
<comment type="similarity">
    <text evidence="1">Belongs to the SfsA family.</text>
</comment>
<reference evidence="4" key="1">
    <citation type="journal article" date="2020" name="mSystems">
        <title>Genome- and Community-Level Interaction Insights into Carbon Utilization and Element Cycling Functions of Hydrothermarchaeota in Hydrothermal Sediment.</title>
        <authorList>
            <person name="Zhou Z."/>
            <person name="Liu Y."/>
            <person name="Xu W."/>
            <person name="Pan J."/>
            <person name="Luo Z.H."/>
            <person name="Li M."/>
        </authorList>
    </citation>
    <scope>NUCLEOTIDE SEQUENCE [LARGE SCALE GENOMIC DNA]</scope>
    <source>
        <strain evidence="4">HyVt-102</strain>
    </source>
</reference>
<evidence type="ECO:0000256" key="1">
    <source>
        <dbReference type="HAMAP-Rule" id="MF_00095"/>
    </source>
</evidence>
<evidence type="ECO:0000313" key="4">
    <source>
        <dbReference type="EMBL" id="HDI82502.1"/>
    </source>
</evidence>
<dbReference type="InterPro" id="IPR041465">
    <property type="entry name" value="SfsA_N"/>
</dbReference>
<dbReference type="PANTHER" id="PTHR30545:SF2">
    <property type="entry name" value="SUGAR FERMENTATION STIMULATION PROTEIN A"/>
    <property type="match status" value="1"/>
</dbReference>
<evidence type="ECO:0000259" key="3">
    <source>
        <dbReference type="Pfam" id="PF17746"/>
    </source>
</evidence>
<gene>
    <name evidence="1 4" type="primary">sfsA</name>
    <name evidence="4" type="ORF">ENF18_01765</name>
</gene>
<dbReference type="HAMAP" id="MF_00095">
    <property type="entry name" value="SfsA"/>
    <property type="match status" value="1"/>
</dbReference>
<dbReference type="Gene3D" id="3.40.1350.60">
    <property type="match status" value="1"/>
</dbReference>
<dbReference type="CDD" id="cd22357">
    <property type="entry name" value="SfsA-like"/>
    <property type="match status" value="1"/>
</dbReference>
<dbReference type="Proteomes" id="UP000885847">
    <property type="component" value="Unassembled WGS sequence"/>
</dbReference>
<dbReference type="AlphaFoldDB" id="A0A7C0ZEA5"/>
<evidence type="ECO:0000259" key="2">
    <source>
        <dbReference type="Pfam" id="PF03749"/>
    </source>
</evidence>
<dbReference type="InterPro" id="IPR005224">
    <property type="entry name" value="SfsA"/>
</dbReference>
<dbReference type="PANTHER" id="PTHR30545">
    <property type="entry name" value="SUGAR FERMENTATION STIMULATION PROTEIN A"/>
    <property type="match status" value="1"/>
</dbReference>
<proteinExistence type="inferred from homology"/>
<dbReference type="InterPro" id="IPR040452">
    <property type="entry name" value="SfsA_C"/>
</dbReference>
<dbReference type="NCBIfam" id="TIGR00230">
    <property type="entry name" value="sfsA"/>
    <property type="match status" value="1"/>
</dbReference>
<protein>
    <recommendedName>
        <fullName evidence="1">Sugar fermentation stimulation protein homolog</fullName>
    </recommendedName>
</protein>
<accession>A0A7C0ZEA5</accession>
<dbReference type="EMBL" id="DQWE01000076">
    <property type="protein sequence ID" value="HDI82502.1"/>
    <property type="molecule type" value="Genomic_DNA"/>
</dbReference>
<dbReference type="GO" id="GO:0003677">
    <property type="term" value="F:DNA binding"/>
    <property type="evidence" value="ECO:0007669"/>
    <property type="project" value="InterPro"/>
</dbReference>
<name>A0A7C0ZEA5_UNCW3</name>